<protein>
    <submittedName>
        <fullName evidence="2">Uncharacterized protein</fullName>
    </submittedName>
</protein>
<evidence type="ECO:0000313" key="2">
    <source>
        <dbReference type="EMBL" id="CAE6467958.1"/>
    </source>
</evidence>
<feature type="region of interest" description="Disordered" evidence="1">
    <location>
        <begin position="1"/>
        <end position="77"/>
    </location>
</feature>
<dbReference type="Proteomes" id="UP000663850">
    <property type="component" value="Unassembled WGS sequence"/>
</dbReference>
<evidence type="ECO:0000256" key="1">
    <source>
        <dbReference type="SAM" id="MobiDB-lite"/>
    </source>
</evidence>
<comment type="caution">
    <text evidence="2">The sequence shown here is derived from an EMBL/GenBank/DDBJ whole genome shotgun (WGS) entry which is preliminary data.</text>
</comment>
<gene>
    <name evidence="2" type="ORF">RDB_LOCUS58095</name>
</gene>
<accession>A0A8H3BVC4</accession>
<evidence type="ECO:0000313" key="3">
    <source>
        <dbReference type="Proteomes" id="UP000663850"/>
    </source>
</evidence>
<proteinExistence type="predicted"/>
<organism evidence="2 3">
    <name type="scientific">Rhizoctonia solani</name>
    <dbReference type="NCBI Taxonomy" id="456999"/>
    <lineage>
        <taxon>Eukaryota</taxon>
        <taxon>Fungi</taxon>
        <taxon>Dikarya</taxon>
        <taxon>Basidiomycota</taxon>
        <taxon>Agaricomycotina</taxon>
        <taxon>Agaricomycetes</taxon>
        <taxon>Cantharellales</taxon>
        <taxon>Ceratobasidiaceae</taxon>
        <taxon>Rhizoctonia</taxon>
    </lineage>
</organism>
<sequence length="122" mass="13627">MSSNVRAHGPLPNAMRKDDHPETYIPHSTASKTTVDPRRHAPSLKHPVTTPGATCVPSSSAHHGHSPAWPPPKDPSVRDYKVIYDPFINGRRGESSKDFLYRYNGQVAGEEPLRVRDPRRDL</sequence>
<feature type="non-terminal residue" evidence="2">
    <location>
        <position position="1"/>
    </location>
</feature>
<reference evidence="2" key="1">
    <citation type="submission" date="2021-01" db="EMBL/GenBank/DDBJ databases">
        <authorList>
            <person name="Kaushik A."/>
        </authorList>
    </citation>
    <scope>NUCLEOTIDE SEQUENCE</scope>
    <source>
        <strain evidence="2">Type strain: AG8-Rh-89/</strain>
    </source>
</reference>
<name>A0A8H3BVC4_9AGAM</name>
<dbReference type="AlphaFoldDB" id="A0A8H3BVC4"/>
<dbReference type="EMBL" id="CAJMWZ010003053">
    <property type="protein sequence ID" value="CAE6467958.1"/>
    <property type="molecule type" value="Genomic_DNA"/>
</dbReference>